<evidence type="ECO:0000313" key="2">
    <source>
        <dbReference type="Proteomes" id="UP001355207"/>
    </source>
</evidence>
<dbReference type="AlphaFoldDB" id="A0AAX4JTK9"/>
<keyword evidence="2" id="KW-1185">Reference proteome</keyword>
<dbReference type="GeneID" id="91094339"/>
<organism evidence="1 2">
    <name type="scientific">Kwoniella dendrophila CBS 6074</name>
    <dbReference type="NCBI Taxonomy" id="1295534"/>
    <lineage>
        <taxon>Eukaryota</taxon>
        <taxon>Fungi</taxon>
        <taxon>Dikarya</taxon>
        <taxon>Basidiomycota</taxon>
        <taxon>Agaricomycotina</taxon>
        <taxon>Tremellomycetes</taxon>
        <taxon>Tremellales</taxon>
        <taxon>Cryptococcaceae</taxon>
        <taxon>Kwoniella</taxon>
    </lineage>
</organism>
<dbReference type="Proteomes" id="UP001355207">
    <property type="component" value="Chromosome 4"/>
</dbReference>
<sequence>MLDEENDLSIHKRTFTFKTPEDEYFGDYPNNRSCTCQECSTGDQDDKERITIFRSKSNYNKGFWNAIPSINKCKEILSSRETDVGSAQAL</sequence>
<evidence type="ECO:0000313" key="1">
    <source>
        <dbReference type="EMBL" id="WWC88756.1"/>
    </source>
</evidence>
<reference evidence="1 2" key="1">
    <citation type="submission" date="2024-01" db="EMBL/GenBank/DDBJ databases">
        <title>Comparative genomics of Cryptococcus and Kwoniella reveals pathogenesis evolution and contrasting modes of karyotype evolution via chromosome fusion or intercentromeric recombination.</title>
        <authorList>
            <person name="Coelho M.A."/>
            <person name="David-Palma M."/>
            <person name="Shea T."/>
            <person name="Bowers K."/>
            <person name="McGinley-Smith S."/>
            <person name="Mohammad A.W."/>
            <person name="Gnirke A."/>
            <person name="Yurkov A.M."/>
            <person name="Nowrousian M."/>
            <person name="Sun S."/>
            <person name="Cuomo C.A."/>
            <person name="Heitman J."/>
        </authorList>
    </citation>
    <scope>NUCLEOTIDE SEQUENCE [LARGE SCALE GENOMIC DNA]</scope>
    <source>
        <strain evidence="1 2">CBS 6074</strain>
    </source>
</reference>
<protein>
    <recommendedName>
        <fullName evidence="3">Cryptic loci regulator 2 N-terminal domain-containing protein</fullName>
    </recommendedName>
</protein>
<dbReference type="EMBL" id="CP144101">
    <property type="protein sequence ID" value="WWC88756.1"/>
    <property type="molecule type" value="Genomic_DNA"/>
</dbReference>
<dbReference type="RefSeq" id="XP_066075519.1">
    <property type="nucleotide sequence ID" value="XM_066219422.1"/>
</dbReference>
<accession>A0AAX4JTK9</accession>
<name>A0AAX4JTK9_9TREE</name>
<proteinExistence type="predicted"/>
<evidence type="ECO:0008006" key="3">
    <source>
        <dbReference type="Google" id="ProtNLM"/>
    </source>
</evidence>
<gene>
    <name evidence="1" type="ORF">L201_003669</name>
</gene>